<reference evidence="1 2" key="1">
    <citation type="journal article" date="2015" name="Genome Announc.">
        <title>Complete Genome Sequence of Bartonella ancashensis Strain 20.00, Isolated from the Blood of a Patient with Verruga Peruana.</title>
        <authorList>
            <person name="Hang J."/>
            <person name="Mullins K.E."/>
            <person name="Clifford R.J."/>
            <person name="Onmus-Leone F."/>
            <person name="Yang Y."/>
            <person name="Jiang J."/>
            <person name="Leguia M."/>
            <person name="Kasper M.R."/>
            <person name="Maguina C."/>
            <person name="Lesho E.P."/>
            <person name="Jarman R.G."/>
            <person name="Richards A.L."/>
            <person name="Blazes D."/>
        </authorList>
    </citation>
    <scope>NUCLEOTIDE SEQUENCE [LARGE SCALE GENOMIC DNA]</scope>
    <source>
        <strain evidence="1 2">20.00</strain>
    </source>
</reference>
<dbReference type="KEGG" id="banc:PU02_0485"/>
<sequence>MQLNFGFLTNILKHSKKPIMINLKVSVLYNQGHHYFSETLAKVR</sequence>
<organism evidence="1 2">
    <name type="scientific">Bartonella ancashensis</name>
    <dbReference type="NCBI Taxonomy" id="1318743"/>
    <lineage>
        <taxon>Bacteria</taxon>
        <taxon>Pseudomonadati</taxon>
        <taxon>Pseudomonadota</taxon>
        <taxon>Alphaproteobacteria</taxon>
        <taxon>Hyphomicrobiales</taxon>
        <taxon>Bartonellaceae</taxon>
        <taxon>Bartonella</taxon>
    </lineage>
</organism>
<dbReference type="Proteomes" id="UP000057213">
    <property type="component" value="Chromosome"/>
</dbReference>
<evidence type="ECO:0000313" key="1">
    <source>
        <dbReference type="EMBL" id="ALE03299.1"/>
    </source>
</evidence>
<evidence type="ECO:0000313" key="2">
    <source>
        <dbReference type="Proteomes" id="UP000057213"/>
    </source>
</evidence>
<dbReference type="EMBL" id="CP010401">
    <property type="protein sequence ID" value="ALE03299.1"/>
    <property type="molecule type" value="Genomic_DNA"/>
</dbReference>
<protein>
    <submittedName>
        <fullName evidence="1">Uncharacterized protein</fullName>
    </submittedName>
</protein>
<name>A0A0M4M2Y4_9HYPH</name>
<dbReference type="AlphaFoldDB" id="A0A0M4M2Y4"/>
<accession>A0A0M4M2Y4</accession>
<gene>
    <name evidence="1" type="ORF">PU02_0485</name>
</gene>
<proteinExistence type="predicted"/>
<keyword evidence="2" id="KW-1185">Reference proteome</keyword>